<sequence length="150" mass="15818">MAKSAACGIEQTVELTKGIDLSTFVRGYLSREHRDDRAAGCTMAALGSDAARQTQEFKRAFAAGIESLLQAFEQECSTSDRAGHDEARAKSIDTFAHIVGALVMSRACPDDSPLAEEILAVCRDKILGALAEQEGAPPPAAAHAIQSDVA</sequence>
<dbReference type="EMBL" id="BKBW01000013">
    <property type="protein sequence ID" value="GEQ77518.1"/>
    <property type="molecule type" value="Genomic_DNA"/>
</dbReference>
<evidence type="ECO:0008006" key="3">
    <source>
        <dbReference type="Google" id="ProtNLM"/>
    </source>
</evidence>
<dbReference type="AlphaFoldDB" id="A0A5A7MI58"/>
<comment type="caution">
    <text evidence="1">The sequence shown here is derived from an EMBL/GenBank/DDBJ whole genome shotgun (WGS) entry which is preliminary data.</text>
</comment>
<dbReference type="SUPFAM" id="SSF48498">
    <property type="entry name" value="Tetracyclin repressor-like, C-terminal domain"/>
    <property type="match status" value="1"/>
</dbReference>
<dbReference type="Proteomes" id="UP000323105">
    <property type="component" value="Unassembled WGS sequence"/>
</dbReference>
<evidence type="ECO:0000313" key="2">
    <source>
        <dbReference type="Proteomes" id="UP000323105"/>
    </source>
</evidence>
<reference evidence="1 2" key="1">
    <citation type="journal article" date="2019" name="Microbiol. Resour. Announc.">
        <title>Draft Genome Sequence of Comamonas testosteroni TA441, a Bacterium That Has a Cryptic Phenol Degradation Gene Cluster.</title>
        <authorList>
            <person name="Arai H."/>
            <person name="Ishii M."/>
        </authorList>
    </citation>
    <scope>NUCLEOTIDE SEQUENCE [LARGE SCALE GENOMIC DNA]</scope>
    <source>
        <strain evidence="1 2">TA441</strain>
    </source>
</reference>
<dbReference type="Gene3D" id="1.10.357.10">
    <property type="entry name" value="Tetracycline Repressor, domain 2"/>
    <property type="match status" value="1"/>
</dbReference>
<accession>A0A5A7MI58</accession>
<evidence type="ECO:0000313" key="1">
    <source>
        <dbReference type="EMBL" id="GEQ77518.1"/>
    </source>
</evidence>
<protein>
    <recommendedName>
        <fullName evidence="3">Transcriptional regulator, TetR family</fullName>
    </recommendedName>
</protein>
<dbReference type="InterPro" id="IPR036271">
    <property type="entry name" value="Tet_transcr_reg_TetR-rel_C_sf"/>
</dbReference>
<gene>
    <name evidence="1" type="ORF">CTTA_4523</name>
</gene>
<proteinExistence type="predicted"/>
<organism evidence="1 2">
    <name type="scientific">Comamonas testosteroni</name>
    <name type="common">Pseudomonas testosteroni</name>
    <dbReference type="NCBI Taxonomy" id="285"/>
    <lineage>
        <taxon>Bacteria</taxon>
        <taxon>Pseudomonadati</taxon>
        <taxon>Pseudomonadota</taxon>
        <taxon>Betaproteobacteria</taxon>
        <taxon>Burkholderiales</taxon>
        <taxon>Comamonadaceae</taxon>
        <taxon>Comamonas</taxon>
    </lineage>
</organism>
<name>A0A5A7MI58_COMTE</name>